<feature type="transmembrane region" description="Helical" evidence="1">
    <location>
        <begin position="42"/>
        <end position="60"/>
    </location>
</feature>
<dbReference type="STRING" id="388950.GCA_001611675_01877"/>
<name>A0A1I7HTH9_9BACT</name>
<dbReference type="RefSeq" id="WP_068837898.1">
    <property type="nucleotide sequence ID" value="NZ_BMXC01000002.1"/>
</dbReference>
<evidence type="ECO:0000256" key="1">
    <source>
        <dbReference type="SAM" id="Phobius"/>
    </source>
</evidence>
<reference evidence="3" key="1">
    <citation type="submission" date="2016-10" db="EMBL/GenBank/DDBJ databases">
        <authorList>
            <person name="Varghese N."/>
        </authorList>
    </citation>
    <scope>NUCLEOTIDE SEQUENCE [LARGE SCALE GENOMIC DNA]</scope>
    <source>
        <strain evidence="3">DSM 18820</strain>
    </source>
</reference>
<feature type="transmembrane region" description="Helical" evidence="1">
    <location>
        <begin position="190"/>
        <end position="209"/>
    </location>
</feature>
<feature type="transmembrane region" description="Helical" evidence="1">
    <location>
        <begin position="127"/>
        <end position="144"/>
    </location>
</feature>
<gene>
    <name evidence="2" type="ORF">SAMN04487941_1666</name>
</gene>
<dbReference type="EMBL" id="FPCA01000002">
    <property type="protein sequence ID" value="SFU64034.1"/>
    <property type="molecule type" value="Genomic_DNA"/>
</dbReference>
<dbReference type="AlphaFoldDB" id="A0A1I7HTH9"/>
<feature type="transmembrane region" description="Helical" evidence="1">
    <location>
        <begin position="165"/>
        <end position="184"/>
    </location>
</feature>
<dbReference type="Proteomes" id="UP000182491">
    <property type="component" value="Unassembled WGS sequence"/>
</dbReference>
<evidence type="ECO:0008006" key="4">
    <source>
        <dbReference type="Google" id="ProtNLM"/>
    </source>
</evidence>
<sequence>METLFTVLLILHIAAGTISLIAGPVSMVNRKGGKQHRLTGKIFFYAMMLVSGTAVTMAALPNHHSPFLLIIGVFSAYLVISGYRVLNLKGLAKGRKPPLQDWGISLVMAAFAAYFVFAGFTGGSFDSSSIISIVFGSIALLLVAKDVRKYTKAPTDKNFWLYDHITRMIAGNIAAFTAFLVVNNTILPPVVAWLGPTVTGTAVISFFITKYKLKARKEKATGEVVAGKTGSN</sequence>
<proteinExistence type="predicted"/>
<dbReference type="OrthoDB" id="5984490at2"/>
<keyword evidence="1" id="KW-1133">Transmembrane helix</keyword>
<keyword evidence="1" id="KW-0812">Transmembrane</keyword>
<evidence type="ECO:0000313" key="3">
    <source>
        <dbReference type="Proteomes" id="UP000182491"/>
    </source>
</evidence>
<feature type="transmembrane region" description="Helical" evidence="1">
    <location>
        <begin position="6"/>
        <end position="30"/>
    </location>
</feature>
<feature type="transmembrane region" description="Helical" evidence="1">
    <location>
        <begin position="66"/>
        <end position="86"/>
    </location>
</feature>
<accession>A0A1I7HTH9</accession>
<evidence type="ECO:0000313" key="2">
    <source>
        <dbReference type="EMBL" id="SFU64034.1"/>
    </source>
</evidence>
<keyword evidence="3" id="KW-1185">Reference proteome</keyword>
<feature type="transmembrane region" description="Helical" evidence="1">
    <location>
        <begin position="102"/>
        <end position="121"/>
    </location>
</feature>
<keyword evidence="1" id="KW-0472">Membrane</keyword>
<organism evidence="2 3">
    <name type="scientific">Pontibacter akesuensis</name>
    <dbReference type="NCBI Taxonomy" id="388950"/>
    <lineage>
        <taxon>Bacteria</taxon>
        <taxon>Pseudomonadati</taxon>
        <taxon>Bacteroidota</taxon>
        <taxon>Cytophagia</taxon>
        <taxon>Cytophagales</taxon>
        <taxon>Hymenobacteraceae</taxon>
        <taxon>Pontibacter</taxon>
    </lineage>
</organism>
<protein>
    <recommendedName>
        <fullName evidence="4">DUF2306 domain-containing protein</fullName>
    </recommendedName>
</protein>